<keyword evidence="2" id="KW-1185">Reference proteome</keyword>
<comment type="caution">
    <text evidence="1">The sequence shown here is derived from an EMBL/GenBank/DDBJ whole genome shotgun (WGS) entry which is preliminary data.</text>
</comment>
<reference evidence="1" key="1">
    <citation type="submission" date="2021-03" db="EMBL/GenBank/DDBJ databases">
        <authorList>
            <person name="Wang G."/>
        </authorList>
    </citation>
    <scope>NUCLEOTIDE SEQUENCE</scope>
    <source>
        <strain evidence="1">KCTC 12899</strain>
    </source>
</reference>
<name>A0A8J7QE28_9BACT</name>
<proteinExistence type="predicted"/>
<organism evidence="1 2">
    <name type="scientific">Acanthopleuribacter pedis</name>
    <dbReference type="NCBI Taxonomy" id="442870"/>
    <lineage>
        <taxon>Bacteria</taxon>
        <taxon>Pseudomonadati</taxon>
        <taxon>Acidobacteriota</taxon>
        <taxon>Holophagae</taxon>
        <taxon>Acanthopleuribacterales</taxon>
        <taxon>Acanthopleuribacteraceae</taxon>
        <taxon>Acanthopleuribacter</taxon>
    </lineage>
</organism>
<evidence type="ECO:0000313" key="1">
    <source>
        <dbReference type="EMBL" id="MBO1322479.1"/>
    </source>
</evidence>
<accession>A0A8J7QE28</accession>
<protein>
    <submittedName>
        <fullName evidence="1">Uncharacterized protein</fullName>
    </submittedName>
</protein>
<dbReference type="Proteomes" id="UP000664417">
    <property type="component" value="Unassembled WGS sequence"/>
</dbReference>
<dbReference type="RefSeq" id="WP_207862452.1">
    <property type="nucleotide sequence ID" value="NZ_JAFREP010000038.1"/>
</dbReference>
<gene>
    <name evidence="1" type="ORF">J3U88_28660</name>
</gene>
<dbReference type="EMBL" id="JAFREP010000038">
    <property type="protein sequence ID" value="MBO1322479.1"/>
    <property type="molecule type" value="Genomic_DNA"/>
</dbReference>
<sequence length="256" mass="29464">MNGNQQELTNKALILHDVLKKYNSSHSSTKKSRFVSGVDFWKKVFRKYGFEFTERQILKTLISLEDLVDQLEKDVLSISGADHQLYLKYIPNIRKIFDFSKLKNTQDRPKVSGEMFLSLRYTSEVLKISGYEEIKLSNEKIKEISKMAEEIIARIEESHLPGDLKEIVISQMRIVKEALDRYEILGGSHLREPLEQLIGKSYLAAPILKENQEEEIVKDASDVVGRFSKVAESAHKYTGYLKSGEYILKLLGMNQD</sequence>
<dbReference type="AlphaFoldDB" id="A0A8J7QE28"/>
<evidence type="ECO:0000313" key="2">
    <source>
        <dbReference type="Proteomes" id="UP000664417"/>
    </source>
</evidence>